<dbReference type="EMBL" id="RRYP01008342">
    <property type="protein sequence ID" value="TNV79841.1"/>
    <property type="molecule type" value="Genomic_DNA"/>
</dbReference>
<protein>
    <submittedName>
        <fullName evidence="2">Uncharacterized protein</fullName>
    </submittedName>
</protein>
<keyword evidence="1" id="KW-0732">Signal</keyword>
<comment type="caution">
    <text evidence="2">The sequence shown here is derived from an EMBL/GenBank/DDBJ whole genome shotgun (WGS) entry which is preliminary data.</text>
</comment>
<organism evidence="2 3">
    <name type="scientific">Halteria grandinella</name>
    <dbReference type="NCBI Taxonomy" id="5974"/>
    <lineage>
        <taxon>Eukaryota</taxon>
        <taxon>Sar</taxon>
        <taxon>Alveolata</taxon>
        <taxon>Ciliophora</taxon>
        <taxon>Intramacronucleata</taxon>
        <taxon>Spirotrichea</taxon>
        <taxon>Stichotrichia</taxon>
        <taxon>Sporadotrichida</taxon>
        <taxon>Halteriidae</taxon>
        <taxon>Halteria</taxon>
    </lineage>
</organism>
<keyword evidence="3" id="KW-1185">Reference proteome</keyword>
<evidence type="ECO:0000313" key="3">
    <source>
        <dbReference type="Proteomes" id="UP000785679"/>
    </source>
</evidence>
<proteinExistence type="predicted"/>
<evidence type="ECO:0000313" key="2">
    <source>
        <dbReference type="EMBL" id="TNV79841.1"/>
    </source>
</evidence>
<feature type="chain" id="PRO_5035279402" evidence="1">
    <location>
        <begin position="19"/>
        <end position="192"/>
    </location>
</feature>
<sequence>MKKITIVLLTALLKGVLAIQQPPLYFQGRTTGLADVLFNTNYTISGDAYYEIKDEGYYSPDVFEGFVGQPVVQVTIGIQLEYWSTLLKVLQVKAHHHLNLLKVTLGLSYHLSTRYFDEACLRGFAAIEGLSLNHRMKTNVLSCGDDLFDQNEVLARKLNMCVFDKMREQEQDLGPLEFAALRLEGWPFAMCI</sequence>
<gene>
    <name evidence="2" type="ORF">FGO68_gene2723</name>
</gene>
<evidence type="ECO:0000256" key="1">
    <source>
        <dbReference type="SAM" id="SignalP"/>
    </source>
</evidence>
<accession>A0A8J8NTI3</accession>
<name>A0A8J8NTI3_HALGN</name>
<dbReference type="AlphaFoldDB" id="A0A8J8NTI3"/>
<dbReference type="Proteomes" id="UP000785679">
    <property type="component" value="Unassembled WGS sequence"/>
</dbReference>
<feature type="signal peptide" evidence="1">
    <location>
        <begin position="1"/>
        <end position="18"/>
    </location>
</feature>
<reference evidence="2" key="1">
    <citation type="submission" date="2019-06" db="EMBL/GenBank/DDBJ databases">
        <authorList>
            <person name="Zheng W."/>
        </authorList>
    </citation>
    <scope>NUCLEOTIDE SEQUENCE</scope>
    <source>
        <strain evidence="2">QDHG01</strain>
    </source>
</reference>